<dbReference type="Proteomes" id="UP001060085">
    <property type="component" value="Linkage Group LG06"/>
</dbReference>
<gene>
    <name evidence="1" type="ORF">M9H77_27871</name>
</gene>
<keyword evidence="2" id="KW-1185">Reference proteome</keyword>
<dbReference type="EMBL" id="CM044706">
    <property type="protein sequence ID" value="KAI5659078.1"/>
    <property type="molecule type" value="Genomic_DNA"/>
</dbReference>
<comment type="caution">
    <text evidence="1">The sequence shown here is derived from an EMBL/GenBank/DDBJ whole genome shotgun (WGS) entry which is preliminary data.</text>
</comment>
<reference evidence="2" key="1">
    <citation type="journal article" date="2023" name="Nat. Plants">
        <title>Single-cell RNA sequencing provides a high-resolution roadmap for understanding the multicellular compartmentation of specialized metabolism.</title>
        <authorList>
            <person name="Sun S."/>
            <person name="Shen X."/>
            <person name="Li Y."/>
            <person name="Li Y."/>
            <person name="Wang S."/>
            <person name="Li R."/>
            <person name="Zhang H."/>
            <person name="Shen G."/>
            <person name="Guo B."/>
            <person name="Wei J."/>
            <person name="Xu J."/>
            <person name="St-Pierre B."/>
            <person name="Chen S."/>
            <person name="Sun C."/>
        </authorList>
    </citation>
    <scope>NUCLEOTIDE SEQUENCE [LARGE SCALE GENOMIC DNA]</scope>
</reference>
<accession>A0ACC0AI12</accession>
<evidence type="ECO:0000313" key="1">
    <source>
        <dbReference type="EMBL" id="KAI5659078.1"/>
    </source>
</evidence>
<proteinExistence type="predicted"/>
<protein>
    <submittedName>
        <fullName evidence="1">Uncharacterized protein</fullName>
    </submittedName>
</protein>
<organism evidence="1 2">
    <name type="scientific">Catharanthus roseus</name>
    <name type="common">Madagascar periwinkle</name>
    <name type="synonym">Vinca rosea</name>
    <dbReference type="NCBI Taxonomy" id="4058"/>
    <lineage>
        <taxon>Eukaryota</taxon>
        <taxon>Viridiplantae</taxon>
        <taxon>Streptophyta</taxon>
        <taxon>Embryophyta</taxon>
        <taxon>Tracheophyta</taxon>
        <taxon>Spermatophyta</taxon>
        <taxon>Magnoliopsida</taxon>
        <taxon>eudicotyledons</taxon>
        <taxon>Gunneridae</taxon>
        <taxon>Pentapetalae</taxon>
        <taxon>asterids</taxon>
        <taxon>lamiids</taxon>
        <taxon>Gentianales</taxon>
        <taxon>Apocynaceae</taxon>
        <taxon>Rauvolfioideae</taxon>
        <taxon>Vinceae</taxon>
        <taxon>Catharanthinae</taxon>
        <taxon>Catharanthus</taxon>
    </lineage>
</organism>
<evidence type="ECO:0000313" key="2">
    <source>
        <dbReference type="Proteomes" id="UP001060085"/>
    </source>
</evidence>
<sequence>MTNDIIDDSGDHDNVYTLDEALTEVGFGKYQAYVLCYAGLGSAAEAMEVMILSFIGPAVKSEWGLSSTQETLITTVVFAGMLVGAYSWGVISDNYGRRKGLLSVAIVTSISAFLSAFSINYAMLIILRMLVGVGLGGGPVYSSWFLEFVPPRKRGIWMVIFSTFWSIGTILEASLAWIIMPRLGWRWLLVLSSVPCFAALFFYGFAVESPRYLYMKGRIKDVHNILKNMAVLNRTKLPSGLLVSEPTTEHVTEFASVEQVQLLSDGMKDVAFFKTGFSSVLMLFSSKLVKTTLLLWVVYFGNSFSYYGIILLTSELSTGQSKCGMTLHSPDSNNSSVYTDVLITSFAELPGLGLSALIVDYMGRKRSMVLMYVLSFVFLLPLVVHQHEILTTILLFGARMFVLGNFTIAGIYCPEIYPTAVRSTGCGVASSVGRIGGMICPLVAVQMVTGCHQAPAIILFEVAIVLAAIAVMLFPLETKGRELTDTVELCSAH</sequence>
<name>A0ACC0AI12_CATRO</name>